<sequence length="179" mass="18972">MPGFFNKLLGKDTDSKVQNIGYLGNMKDDASRMKLIKFLGDESVDVRRSAAAALEQHFTSGSVEAITALTKALDDSDAGVRKNAVLSLGGFISKAPSSGESARAKQAIIGLIKREMDEGILKNAVISLANVQDPALSGPMAEAFKGKDKKVVSAAIDVIDNLPPTDARTEIKKALRSVL</sequence>
<evidence type="ECO:0000313" key="2">
    <source>
        <dbReference type="Proteomes" id="UP000001882"/>
    </source>
</evidence>
<dbReference type="RefSeq" id="WP_012900796.1">
    <property type="nucleotide sequence ID" value="NC_013665.1"/>
</dbReference>
<dbReference type="Gene3D" id="1.25.10.10">
    <property type="entry name" value="Leucine-rich Repeat Variant"/>
    <property type="match status" value="1"/>
</dbReference>
<dbReference type="InParanoid" id="D1Z0A0"/>
<dbReference type="InterPro" id="IPR016024">
    <property type="entry name" value="ARM-type_fold"/>
</dbReference>
<reference evidence="2" key="3">
    <citation type="journal article" date="2011" name="PLoS ONE">
        <title>Genome sequence of a mesophilic hydrogenotrophic methanogen Methanocella paludicola, the first cultivated representative of the order Methanocellales.</title>
        <authorList>
            <person name="Sakai S."/>
            <person name="Takaki Y."/>
            <person name="Shimamura S."/>
            <person name="Sekine M."/>
            <person name="Tajima T."/>
            <person name="Kosugi H."/>
            <person name="Ichikawa N."/>
            <person name="Tasumi E."/>
            <person name="Hiraki A.T."/>
            <person name="Shimizu A."/>
            <person name="Kato Y."/>
            <person name="Nishiko R."/>
            <person name="Mori K."/>
            <person name="Fujita N."/>
            <person name="Imachi H."/>
            <person name="Takai K."/>
        </authorList>
    </citation>
    <scope>NUCLEOTIDE SEQUENCE [LARGE SCALE GENOMIC DNA]</scope>
    <source>
        <strain evidence="2">DSM 17711 / JCM 13418 / NBRC 101707 / SANAE</strain>
    </source>
</reference>
<dbReference type="OrthoDB" id="380492at2157"/>
<dbReference type="KEGG" id="mpd:MCP_2050"/>
<dbReference type="AlphaFoldDB" id="D1Z0A0"/>
<dbReference type="GeneID" id="8682684"/>
<dbReference type="Pfam" id="PF13646">
    <property type="entry name" value="HEAT_2"/>
    <property type="match status" value="1"/>
</dbReference>
<dbReference type="InterPro" id="IPR004155">
    <property type="entry name" value="PBS_lyase_HEAT"/>
</dbReference>
<dbReference type="EMBL" id="AP011532">
    <property type="protein sequence ID" value="BAI62122.1"/>
    <property type="molecule type" value="Genomic_DNA"/>
</dbReference>
<dbReference type="eggNOG" id="arCOG02966">
    <property type="taxonomic scope" value="Archaea"/>
</dbReference>
<gene>
    <name evidence="1" type="ordered locus">MCP_2050</name>
</gene>
<reference evidence="1 2" key="1">
    <citation type="journal article" date="2007" name="Appl. Environ. Microbiol.">
        <title>Isolation of key methanogens for global methane emission from rice paddy fields: a novel isolate affiliated with the clone cluster rice cluster I.</title>
        <authorList>
            <person name="Sakai S."/>
            <person name="Imachi H."/>
            <person name="Sekiguchi Y."/>
            <person name="Ohashi A."/>
            <person name="Harada H."/>
            <person name="Kamagata Y."/>
        </authorList>
    </citation>
    <scope>NUCLEOTIDE SEQUENCE [LARGE SCALE GENOMIC DNA]</scope>
    <source>
        <strain evidence="2">DSM 17711 / JCM 13418 / NBRC 101707 / SANAE</strain>
    </source>
</reference>
<dbReference type="SUPFAM" id="SSF48371">
    <property type="entry name" value="ARM repeat"/>
    <property type="match status" value="1"/>
</dbReference>
<dbReference type="SMART" id="SM00567">
    <property type="entry name" value="EZ_HEAT"/>
    <property type="match status" value="1"/>
</dbReference>
<protein>
    <recommendedName>
        <fullName evidence="3">HEAT repeat domain-containing protein</fullName>
    </recommendedName>
</protein>
<dbReference type="InterPro" id="IPR011989">
    <property type="entry name" value="ARM-like"/>
</dbReference>
<evidence type="ECO:0000313" key="1">
    <source>
        <dbReference type="EMBL" id="BAI62122.1"/>
    </source>
</evidence>
<proteinExistence type="predicted"/>
<evidence type="ECO:0008006" key="3">
    <source>
        <dbReference type="Google" id="ProtNLM"/>
    </source>
</evidence>
<reference evidence="1 2" key="2">
    <citation type="journal article" date="2008" name="Int. J. Syst. Evol. Microbiol.">
        <title>Methanocella paludicola gen. nov., sp. nov., a methane-producing archaeon, the first isolate of the lineage 'Rice Cluster I', and proposal of the new archaeal order Methanocellales ord. nov.</title>
        <authorList>
            <person name="Sakai S."/>
            <person name="Imachi H."/>
            <person name="Hanada S."/>
            <person name="Ohashi A."/>
            <person name="Harada H."/>
            <person name="Kamagata Y."/>
        </authorList>
    </citation>
    <scope>NUCLEOTIDE SEQUENCE [LARGE SCALE GENOMIC DNA]</scope>
    <source>
        <strain evidence="2">DSM 17711 / JCM 13418 / NBRC 101707 / SANAE</strain>
    </source>
</reference>
<keyword evidence="2" id="KW-1185">Reference proteome</keyword>
<organism evidence="1 2">
    <name type="scientific">Methanocella paludicola (strain DSM 17711 / JCM 13418 / NBRC 101707 / SANAE)</name>
    <dbReference type="NCBI Taxonomy" id="304371"/>
    <lineage>
        <taxon>Archaea</taxon>
        <taxon>Methanobacteriati</taxon>
        <taxon>Methanobacteriota</taxon>
        <taxon>Stenosarchaea group</taxon>
        <taxon>Methanomicrobia</taxon>
        <taxon>Methanocellales</taxon>
        <taxon>Methanocellaceae</taxon>
        <taxon>Methanocella</taxon>
    </lineage>
</organism>
<accession>D1Z0A0</accession>
<dbReference type="Proteomes" id="UP000001882">
    <property type="component" value="Chromosome"/>
</dbReference>
<dbReference type="STRING" id="304371.MCP_2050"/>
<name>D1Z0A0_METPS</name>